<dbReference type="EMBL" id="CP033455">
    <property type="protein sequence ID" value="QGR03243.1"/>
    <property type="molecule type" value="Genomic_DNA"/>
</dbReference>
<protein>
    <submittedName>
        <fullName evidence="2">Uncharacterized protein</fullName>
    </submittedName>
</protein>
<name>A0AAE6QAI6_EHRRU</name>
<keyword evidence="3" id="KW-1185">Reference proteome</keyword>
<organism evidence="2 3">
    <name type="scientific">Ehrlichia ruminantium</name>
    <name type="common">heartwater rickettsia</name>
    <name type="synonym">Cowdria ruminantium</name>
    <dbReference type="NCBI Taxonomy" id="779"/>
    <lineage>
        <taxon>Bacteria</taxon>
        <taxon>Pseudomonadati</taxon>
        <taxon>Pseudomonadota</taxon>
        <taxon>Alphaproteobacteria</taxon>
        <taxon>Rickettsiales</taxon>
        <taxon>Anaplasmataceae</taxon>
        <taxon>Ehrlichia</taxon>
    </lineage>
</organism>
<keyword evidence="1" id="KW-1133">Transmembrane helix</keyword>
<keyword evidence="1" id="KW-0472">Membrane</keyword>
<gene>
    <name evidence="2" type="ORF">EDL80_01335</name>
</gene>
<evidence type="ECO:0000256" key="1">
    <source>
        <dbReference type="SAM" id="Phobius"/>
    </source>
</evidence>
<evidence type="ECO:0000313" key="2">
    <source>
        <dbReference type="EMBL" id="QGR03243.1"/>
    </source>
</evidence>
<evidence type="ECO:0000313" key="3">
    <source>
        <dbReference type="Proteomes" id="UP000422822"/>
    </source>
</evidence>
<keyword evidence="1" id="KW-0812">Transmembrane</keyword>
<accession>A0AAE6QAI6</accession>
<feature type="transmembrane region" description="Helical" evidence="1">
    <location>
        <begin position="16"/>
        <end position="35"/>
    </location>
</feature>
<reference evidence="2 3" key="1">
    <citation type="submission" date="2018-10" db="EMBL/GenBank/DDBJ databases">
        <title>Propagation and draft genome sequences of three atypical Erhlichia ruminantium isolates.</title>
        <authorList>
            <person name="Liebenberg J."/>
            <person name="Steyn H."/>
            <person name="Josemans A."/>
            <person name="Zweygarth E."/>
        </authorList>
    </citation>
    <scope>NUCLEOTIDE SEQUENCE [LARGE SCALE GENOMIC DNA]</scope>
    <source>
        <strain evidence="2 3">Omatjenne</strain>
    </source>
</reference>
<sequence>MNISIKINKLVDIFRIFTYYLFFIILLINNLRIIYEVLFHRGENVIGTYNFAYLAVGFNRISGCNTKDYCKSIDMVDIMLKY</sequence>
<proteinExistence type="predicted"/>
<dbReference type="Proteomes" id="UP000422822">
    <property type="component" value="Chromosome"/>
</dbReference>
<dbReference type="AlphaFoldDB" id="A0AAE6QAI6"/>